<evidence type="ECO:0000256" key="2">
    <source>
        <dbReference type="ARBA" id="ARBA00022898"/>
    </source>
</evidence>
<evidence type="ECO:0000259" key="6">
    <source>
        <dbReference type="PROSITE" id="PS50949"/>
    </source>
</evidence>
<evidence type="ECO:0000256" key="3">
    <source>
        <dbReference type="ARBA" id="ARBA00023015"/>
    </source>
</evidence>
<evidence type="ECO:0000256" key="1">
    <source>
        <dbReference type="ARBA" id="ARBA00005384"/>
    </source>
</evidence>
<dbReference type="GO" id="GO:0030170">
    <property type="term" value="F:pyridoxal phosphate binding"/>
    <property type="evidence" value="ECO:0007669"/>
    <property type="project" value="InterPro"/>
</dbReference>
<feature type="domain" description="HTH gntR-type" evidence="6">
    <location>
        <begin position="9"/>
        <end position="77"/>
    </location>
</feature>
<evidence type="ECO:0000313" key="7">
    <source>
        <dbReference type="EMBL" id="GIH10939.1"/>
    </source>
</evidence>
<dbReference type="InterPro" id="IPR004839">
    <property type="entry name" value="Aminotransferase_I/II_large"/>
</dbReference>
<dbReference type="PANTHER" id="PTHR46577">
    <property type="entry name" value="HTH-TYPE TRANSCRIPTIONAL REGULATORY PROTEIN GABR"/>
    <property type="match status" value="1"/>
</dbReference>
<organism evidence="7 8">
    <name type="scientific">Rhizocola hellebori</name>
    <dbReference type="NCBI Taxonomy" id="1392758"/>
    <lineage>
        <taxon>Bacteria</taxon>
        <taxon>Bacillati</taxon>
        <taxon>Actinomycetota</taxon>
        <taxon>Actinomycetes</taxon>
        <taxon>Micromonosporales</taxon>
        <taxon>Micromonosporaceae</taxon>
        <taxon>Rhizocola</taxon>
    </lineage>
</organism>
<dbReference type="InterPro" id="IPR000524">
    <property type="entry name" value="Tscrpt_reg_HTH_GntR"/>
</dbReference>
<dbReference type="CDD" id="cd00609">
    <property type="entry name" value="AAT_like"/>
    <property type="match status" value="1"/>
</dbReference>
<dbReference type="InterPro" id="IPR036388">
    <property type="entry name" value="WH-like_DNA-bd_sf"/>
</dbReference>
<dbReference type="SUPFAM" id="SSF53383">
    <property type="entry name" value="PLP-dependent transferases"/>
    <property type="match status" value="1"/>
</dbReference>
<proteinExistence type="inferred from homology"/>
<dbReference type="InterPro" id="IPR051446">
    <property type="entry name" value="HTH_trans_reg/aminotransferase"/>
</dbReference>
<comment type="similarity">
    <text evidence="1">In the C-terminal section; belongs to the class-I pyridoxal-phosphate-dependent aminotransferase family.</text>
</comment>
<dbReference type="Pfam" id="PF00155">
    <property type="entry name" value="Aminotran_1_2"/>
    <property type="match status" value="1"/>
</dbReference>
<dbReference type="CDD" id="cd07377">
    <property type="entry name" value="WHTH_GntR"/>
    <property type="match status" value="1"/>
</dbReference>
<reference evidence="7" key="1">
    <citation type="submission" date="2021-01" db="EMBL/GenBank/DDBJ databases">
        <title>Whole genome shotgun sequence of Rhizocola hellebori NBRC 109834.</title>
        <authorList>
            <person name="Komaki H."/>
            <person name="Tamura T."/>
        </authorList>
    </citation>
    <scope>NUCLEOTIDE SEQUENCE</scope>
    <source>
        <strain evidence="7">NBRC 109834</strain>
    </source>
</reference>
<evidence type="ECO:0000256" key="4">
    <source>
        <dbReference type="ARBA" id="ARBA00023125"/>
    </source>
</evidence>
<dbReference type="GO" id="GO:0003700">
    <property type="term" value="F:DNA-binding transcription factor activity"/>
    <property type="evidence" value="ECO:0007669"/>
    <property type="project" value="InterPro"/>
</dbReference>
<keyword evidence="2" id="KW-0663">Pyridoxal phosphate</keyword>
<keyword evidence="4" id="KW-0238">DNA-binding</keyword>
<dbReference type="Pfam" id="PF00392">
    <property type="entry name" value="GntR"/>
    <property type="match status" value="1"/>
</dbReference>
<dbReference type="PROSITE" id="PS50949">
    <property type="entry name" value="HTH_GNTR"/>
    <property type="match status" value="1"/>
</dbReference>
<evidence type="ECO:0000313" key="8">
    <source>
        <dbReference type="Proteomes" id="UP000612899"/>
    </source>
</evidence>
<dbReference type="InterPro" id="IPR015421">
    <property type="entry name" value="PyrdxlP-dep_Trfase_major"/>
</dbReference>
<protein>
    <submittedName>
        <fullName evidence="7">GntR family transcriptional regulator</fullName>
    </submittedName>
</protein>
<dbReference type="Gene3D" id="3.40.640.10">
    <property type="entry name" value="Type I PLP-dependent aspartate aminotransferase-like (Major domain)"/>
    <property type="match status" value="1"/>
</dbReference>
<dbReference type="GO" id="GO:0003677">
    <property type="term" value="F:DNA binding"/>
    <property type="evidence" value="ECO:0007669"/>
    <property type="project" value="UniProtKB-KW"/>
</dbReference>
<dbReference type="EMBL" id="BONY01000112">
    <property type="protein sequence ID" value="GIH10939.1"/>
    <property type="molecule type" value="Genomic_DNA"/>
</dbReference>
<accession>A0A8J3QJM0</accession>
<comment type="caution">
    <text evidence="7">The sequence shown here is derived from an EMBL/GenBank/DDBJ whole genome shotgun (WGS) entry which is preliminary data.</text>
</comment>
<dbReference type="Gene3D" id="1.10.10.10">
    <property type="entry name" value="Winged helix-like DNA-binding domain superfamily/Winged helix DNA-binding domain"/>
    <property type="match status" value="1"/>
</dbReference>
<sequence length="431" mass="45156">MAVHYRVSGETATAIAASIEEGVRGGALKPGAALPAVRALAVELGVSPATVASAYQRLRQRGIVATAGRNGTRVRSAPPISALRSTRAVAVPDGLRNLSSGEPDPALLPRLQTTSAANVGYSGAGPLPEFLAAAKKRLPRLPSDTRLTLVSGSLDGMDKVLTAHLRPGDRVGVEDPGWAACLDLLAVLGLVPVPIPVDEEGPTLDGVLAALERGVSAIIVTTRAQNPTGAAVSAARALLLRPLLKDVLVIEDDHAAELAGVPLHSVAGEGPRWAFLRSASKPYGPDLRCAVLAGDPETVSRVEGRMRLTSGWVSTLLQRTLLQLWETFDPVQAGQVYDRRRDAMLAALRARGVAAFGRTGINVWIPVPDETQVIAALRDAGYAVAPGSLYRVASPPAVRVTIATLKESEVDDLADAVARAIRNDLRPMVGR</sequence>
<keyword evidence="3" id="KW-0805">Transcription regulation</keyword>
<dbReference type="Proteomes" id="UP000612899">
    <property type="component" value="Unassembled WGS sequence"/>
</dbReference>
<name>A0A8J3QJM0_9ACTN</name>
<keyword evidence="8" id="KW-1185">Reference proteome</keyword>
<dbReference type="SMART" id="SM00345">
    <property type="entry name" value="HTH_GNTR"/>
    <property type="match status" value="1"/>
</dbReference>
<dbReference type="SUPFAM" id="SSF46785">
    <property type="entry name" value="Winged helix' DNA-binding domain"/>
    <property type="match status" value="1"/>
</dbReference>
<gene>
    <name evidence="7" type="ORF">Rhe02_90060</name>
</gene>
<keyword evidence="5" id="KW-0804">Transcription</keyword>
<evidence type="ECO:0000256" key="5">
    <source>
        <dbReference type="ARBA" id="ARBA00023163"/>
    </source>
</evidence>
<dbReference type="PANTHER" id="PTHR46577:SF1">
    <property type="entry name" value="HTH-TYPE TRANSCRIPTIONAL REGULATORY PROTEIN GABR"/>
    <property type="match status" value="1"/>
</dbReference>
<dbReference type="InterPro" id="IPR036390">
    <property type="entry name" value="WH_DNA-bd_sf"/>
</dbReference>
<dbReference type="RefSeq" id="WP_203914660.1">
    <property type="nucleotide sequence ID" value="NZ_BONY01000112.1"/>
</dbReference>
<dbReference type="AlphaFoldDB" id="A0A8J3QJM0"/>
<dbReference type="InterPro" id="IPR015424">
    <property type="entry name" value="PyrdxlP-dep_Trfase"/>
</dbReference>